<organism evidence="6 7">
    <name type="scientific">Entomospira culicis</name>
    <dbReference type="NCBI Taxonomy" id="2719989"/>
    <lineage>
        <taxon>Bacteria</taxon>
        <taxon>Pseudomonadati</taxon>
        <taxon>Spirochaetota</taxon>
        <taxon>Spirochaetia</taxon>
        <taxon>Spirochaetales</taxon>
        <taxon>Spirochaetaceae</taxon>
        <taxon>Entomospira</taxon>
    </lineage>
</organism>
<gene>
    <name evidence="6" type="ORF">HCT48_04755</name>
</gene>
<proteinExistence type="inferred from homology"/>
<dbReference type="SUPFAM" id="SSF55120">
    <property type="entry name" value="Pseudouridine synthase"/>
    <property type="match status" value="1"/>
</dbReference>
<dbReference type="PROSITE" id="PS01149">
    <property type="entry name" value="PSI_RSU"/>
    <property type="match status" value="1"/>
</dbReference>
<keyword evidence="2 4" id="KW-0413">Isomerase</keyword>
<dbReference type="InterPro" id="IPR018496">
    <property type="entry name" value="PsdUridine_synth_RsuA/RluB_CS"/>
</dbReference>
<feature type="domain" description="RNA-binding S4" evidence="5">
    <location>
        <begin position="4"/>
        <end position="61"/>
    </location>
</feature>
<evidence type="ECO:0000256" key="1">
    <source>
        <dbReference type="ARBA" id="ARBA00008348"/>
    </source>
</evidence>
<dbReference type="InterPro" id="IPR000748">
    <property type="entry name" value="PsdUridine_synth_RsuA/RluB/E/F"/>
</dbReference>
<dbReference type="Proteomes" id="UP000778951">
    <property type="component" value="Unassembled WGS sequence"/>
</dbReference>
<name>A0A968GID3_9SPIO</name>
<evidence type="ECO:0000256" key="4">
    <source>
        <dbReference type="RuleBase" id="RU003887"/>
    </source>
</evidence>
<reference evidence="6" key="1">
    <citation type="submission" date="2020-03" db="EMBL/GenBank/DDBJ databases">
        <title>Spirochaetal bacteria isolated from arthropods constitute a novel genus Entomospira genus novum within the order Spirochaetales.</title>
        <authorList>
            <person name="Grana-Miraglia L."/>
            <person name="Sikutova S."/>
            <person name="Fingerle V."/>
            <person name="Sing A."/>
            <person name="Castillo-Ramirez S."/>
            <person name="Margos G."/>
            <person name="Rudolf I."/>
        </authorList>
    </citation>
    <scope>NUCLEOTIDE SEQUENCE</scope>
    <source>
        <strain evidence="6">BR149</strain>
    </source>
</reference>
<dbReference type="GO" id="GO:0003723">
    <property type="term" value="F:RNA binding"/>
    <property type="evidence" value="ECO:0007669"/>
    <property type="project" value="UniProtKB-KW"/>
</dbReference>
<evidence type="ECO:0000256" key="3">
    <source>
        <dbReference type="PROSITE-ProRule" id="PRU00182"/>
    </source>
</evidence>
<dbReference type="PANTHER" id="PTHR47683">
    <property type="entry name" value="PSEUDOURIDINE SYNTHASE FAMILY PROTEIN-RELATED"/>
    <property type="match status" value="1"/>
</dbReference>
<evidence type="ECO:0000313" key="7">
    <source>
        <dbReference type="Proteomes" id="UP000778951"/>
    </source>
</evidence>
<dbReference type="InterPro" id="IPR020103">
    <property type="entry name" value="PsdUridine_synth_cat_dom_sf"/>
</dbReference>
<accession>A0A968GID3</accession>
<dbReference type="InterPro" id="IPR006145">
    <property type="entry name" value="PsdUridine_synth_RsuA/RluA"/>
</dbReference>
<dbReference type="NCBIfam" id="TIGR00093">
    <property type="entry name" value="pseudouridine synthase"/>
    <property type="match status" value="1"/>
</dbReference>
<dbReference type="InterPro" id="IPR020094">
    <property type="entry name" value="TruA/RsuA/RluB/E/F_N"/>
</dbReference>
<dbReference type="GO" id="GO:0000455">
    <property type="term" value="P:enzyme-directed rRNA pseudouridine synthesis"/>
    <property type="evidence" value="ECO:0007669"/>
    <property type="project" value="UniProtKB-ARBA"/>
</dbReference>
<dbReference type="InterPro" id="IPR002942">
    <property type="entry name" value="S4_RNA-bd"/>
</dbReference>
<dbReference type="RefSeq" id="WP_167695611.1">
    <property type="nucleotide sequence ID" value="NZ_CP118181.1"/>
</dbReference>
<keyword evidence="3" id="KW-0694">RNA-binding</keyword>
<dbReference type="InterPro" id="IPR042092">
    <property type="entry name" value="PsdUridine_s_RsuA/RluB/E/F_cat"/>
</dbReference>
<dbReference type="Gene3D" id="3.30.70.1560">
    <property type="entry name" value="Alpha-L RNA-binding motif"/>
    <property type="match status" value="1"/>
</dbReference>
<sequence>MSSQRVDAYLSGHGLCARRKVQQFLDEHEVFVDGKRILLSGERIDTEAKVLVDGRLLQAIRYHYIALNKPIRYLCSNVDSEGRALAIDLIDGDMRRGLHHVGRLDYFSEGLLLFTNDGDFTKKLTHPSHEVEKEYRITLERSLSGAEEAKLRRPLRIDGVEYRFSGVAYEGKHRYRIILKEGKNREIRRVFAFFSVKILKLQRIRIGSISLDSLALGQWRYLNSFEIEGFKD</sequence>
<dbReference type="CDD" id="cd00165">
    <property type="entry name" value="S4"/>
    <property type="match status" value="1"/>
</dbReference>
<dbReference type="Pfam" id="PF00849">
    <property type="entry name" value="PseudoU_synth_2"/>
    <property type="match status" value="1"/>
</dbReference>
<dbReference type="PROSITE" id="PS50889">
    <property type="entry name" value="S4"/>
    <property type="match status" value="1"/>
</dbReference>
<dbReference type="AlphaFoldDB" id="A0A968GID3"/>
<dbReference type="GO" id="GO:0120159">
    <property type="term" value="F:rRNA pseudouridine synthase activity"/>
    <property type="evidence" value="ECO:0007669"/>
    <property type="project" value="UniProtKB-ARBA"/>
</dbReference>
<dbReference type="InterPro" id="IPR050343">
    <property type="entry name" value="RsuA_PseudoU_synthase"/>
</dbReference>
<dbReference type="EC" id="5.4.99.-" evidence="4"/>
<keyword evidence="7" id="KW-1185">Reference proteome</keyword>
<dbReference type="Gene3D" id="3.10.290.10">
    <property type="entry name" value="RNA-binding S4 domain"/>
    <property type="match status" value="1"/>
</dbReference>
<evidence type="ECO:0000313" key="6">
    <source>
        <dbReference type="EMBL" id="NIZ69524.1"/>
    </source>
</evidence>
<dbReference type="SMART" id="SM00363">
    <property type="entry name" value="S4"/>
    <property type="match status" value="1"/>
</dbReference>
<evidence type="ECO:0000256" key="2">
    <source>
        <dbReference type="ARBA" id="ARBA00023235"/>
    </source>
</evidence>
<dbReference type="PANTHER" id="PTHR47683:SF2">
    <property type="entry name" value="RNA-BINDING S4 DOMAIN-CONTAINING PROTEIN"/>
    <property type="match status" value="1"/>
</dbReference>
<comment type="caution">
    <text evidence="6">The sequence shown here is derived from an EMBL/GenBank/DDBJ whole genome shotgun (WGS) entry which is preliminary data.</text>
</comment>
<comment type="similarity">
    <text evidence="1 4">Belongs to the pseudouridine synthase RsuA family.</text>
</comment>
<protein>
    <recommendedName>
        <fullName evidence="4">Pseudouridine synthase</fullName>
        <ecNumber evidence="4">5.4.99.-</ecNumber>
    </recommendedName>
</protein>
<dbReference type="SUPFAM" id="SSF55174">
    <property type="entry name" value="Alpha-L RNA-binding motif"/>
    <property type="match status" value="1"/>
</dbReference>
<dbReference type="Gene3D" id="3.30.70.580">
    <property type="entry name" value="Pseudouridine synthase I, catalytic domain, N-terminal subdomain"/>
    <property type="match status" value="1"/>
</dbReference>
<evidence type="ECO:0000259" key="5">
    <source>
        <dbReference type="SMART" id="SM00363"/>
    </source>
</evidence>
<dbReference type="EMBL" id="JAATLM010000001">
    <property type="protein sequence ID" value="NIZ69524.1"/>
    <property type="molecule type" value="Genomic_DNA"/>
</dbReference>
<dbReference type="InterPro" id="IPR036986">
    <property type="entry name" value="S4_RNA-bd_sf"/>
</dbReference>